<evidence type="ECO:0000313" key="9">
    <source>
        <dbReference type="EMBL" id="MEX5285296.1"/>
    </source>
</evidence>
<evidence type="ECO:0000256" key="5">
    <source>
        <dbReference type="ARBA" id="ARBA00023125"/>
    </source>
</evidence>
<dbReference type="Pfam" id="PF02381">
    <property type="entry name" value="MraZ"/>
    <property type="match status" value="2"/>
</dbReference>
<dbReference type="InterPro" id="IPR007159">
    <property type="entry name" value="SpoVT-AbrB_dom"/>
</dbReference>
<dbReference type="SUPFAM" id="SSF89447">
    <property type="entry name" value="AbrB/MazE/MraZ-like"/>
    <property type="match status" value="1"/>
</dbReference>
<evidence type="ECO:0000313" key="10">
    <source>
        <dbReference type="Proteomes" id="UP001559623"/>
    </source>
</evidence>
<name>A0ABV3X533_9FIRM</name>
<accession>A0ABV3X533</accession>
<keyword evidence="5 7" id="KW-0238">DNA-binding</keyword>
<dbReference type="PROSITE" id="PS51740">
    <property type="entry name" value="SPOVT_ABRB"/>
    <property type="match status" value="2"/>
</dbReference>
<evidence type="ECO:0000256" key="4">
    <source>
        <dbReference type="ARBA" id="ARBA00023015"/>
    </source>
</evidence>
<dbReference type="InterPro" id="IPR038619">
    <property type="entry name" value="MraZ_sf"/>
</dbReference>
<comment type="similarity">
    <text evidence="7">Belongs to the MraZ family.</text>
</comment>
<dbReference type="InterPro" id="IPR037914">
    <property type="entry name" value="SpoVT-AbrB_sf"/>
</dbReference>
<keyword evidence="4 7" id="KW-0805">Transcription regulation</keyword>
<keyword evidence="10" id="KW-1185">Reference proteome</keyword>
<keyword evidence="6 7" id="KW-0804">Transcription</keyword>
<evidence type="ECO:0000256" key="1">
    <source>
        <dbReference type="ARBA" id="ARBA00013860"/>
    </source>
</evidence>
<dbReference type="CDD" id="cd16320">
    <property type="entry name" value="MraZ_N"/>
    <property type="match status" value="1"/>
</dbReference>
<reference evidence="9 10" key="1">
    <citation type="submission" date="2023-04" db="EMBL/GenBank/DDBJ databases">
        <title>Genome Sequence of Selenomonas sputigena ATCC 33150.</title>
        <authorList>
            <person name="Miller D.P."/>
            <person name="Anvari S."/>
            <person name="Polson S.W."/>
            <person name="Macdonald M."/>
            <person name="Mcdowell J.V."/>
        </authorList>
    </citation>
    <scope>NUCLEOTIDE SEQUENCE [LARGE SCALE GENOMIC DNA]</scope>
    <source>
        <strain evidence="9 10">ATCC 33150</strain>
    </source>
</reference>
<sequence length="143" mass="16309">MLMGEYMHTIDAKGRVILPVDFRPEFGASFVITKGLDNCLFLYGEEEWERLAAKLKELPMSKPEARAFARFFFAGARKLELDKQGRFLVPSNLRAYAELKKDVVLNGVMTRAEIWSRAAWDSYNDEVNPMVTKIAETLTDLGI</sequence>
<gene>
    <name evidence="7 9" type="primary">mraZ</name>
    <name evidence="9" type="ORF">QCO44_06530</name>
</gene>
<evidence type="ECO:0000256" key="3">
    <source>
        <dbReference type="ARBA" id="ARBA00022737"/>
    </source>
</evidence>
<dbReference type="InterPro" id="IPR003444">
    <property type="entry name" value="MraZ"/>
</dbReference>
<dbReference type="RefSeq" id="WP_368847022.1">
    <property type="nucleotide sequence ID" value="NZ_CP194411.1"/>
</dbReference>
<dbReference type="Proteomes" id="UP001559623">
    <property type="component" value="Unassembled WGS sequence"/>
</dbReference>
<evidence type="ECO:0000256" key="6">
    <source>
        <dbReference type="ARBA" id="ARBA00023163"/>
    </source>
</evidence>
<dbReference type="EMBL" id="JARVLH010000003">
    <property type="protein sequence ID" value="MEX5285296.1"/>
    <property type="molecule type" value="Genomic_DNA"/>
</dbReference>
<protein>
    <recommendedName>
        <fullName evidence="1 7">Transcriptional regulator MraZ</fullName>
    </recommendedName>
</protein>
<evidence type="ECO:0000259" key="8">
    <source>
        <dbReference type="PROSITE" id="PS51740"/>
    </source>
</evidence>
<dbReference type="InterPro" id="IPR035644">
    <property type="entry name" value="MraZ_C"/>
</dbReference>
<organism evidence="9 10">
    <name type="scientific">Selenomonas sputigena</name>
    <dbReference type="NCBI Taxonomy" id="69823"/>
    <lineage>
        <taxon>Bacteria</taxon>
        <taxon>Bacillati</taxon>
        <taxon>Bacillota</taxon>
        <taxon>Negativicutes</taxon>
        <taxon>Selenomonadales</taxon>
        <taxon>Selenomonadaceae</taxon>
        <taxon>Selenomonas</taxon>
    </lineage>
</organism>
<feature type="domain" description="SpoVT-AbrB" evidence="8">
    <location>
        <begin position="5"/>
        <end position="47"/>
    </location>
</feature>
<keyword evidence="2 7" id="KW-0963">Cytoplasm</keyword>
<dbReference type="NCBIfam" id="TIGR00242">
    <property type="entry name" value="division/cell wall cluster transcriptional repressor MraZ"/>
    <property type="match status" value="1"/>
</dbReference>
<dbReference type="HAMAP" id="MF_01008">
    <property type="entry name" value="MraZ"/>
    <property type="match status" value="1"/>
</dbReference>
<keyword evidence="3" id="KW-0677">Repeat</keyword>
<dbReference type="CDD" id="cd16321">
    <property type="entry name" value="MraZ_C"/>
    <property type="match status" value="1"/>
</dbReference>
<dbReference type="InterPro" id="IPR035642">
    <property type="entry name" value="MraZ_N"/>
</dbReference>
<comment type="caution">
    <text evidence="9">The sequence shown here is derived from an EMBL/GenBank/DDBJ whole genome shotgun (WGS) entry which is preliminary data.</text>
</comment>
<dbReference type="PANTHER" id="PTHR34701:SF1">
    <property type="entry name" value="TRANSCRIPTIONAL REGULATOR MRAZ"/>
    <property type="match status" value="1"/>
</dbReference>
<dbReference type="InterPro" id="IPR020603">
    <property type="entry name" value="MraZ_dom"/>
</dbReference>
<dbReference type="PANTHER" id="PTHR34701">
    <property type="entry name" value="TRANSCRIPTIONAL REGULATOR MRAZ"/>
    <property type="match status" value="1"/>
</dbReference>
<comment type="subcellular location">
    <subcellularLocation>
        <location evidence="7">Cytoplasm</location>
        <location evidence="7">Nucleoid</location>
    </subcellularLocation>
</comment>
<evidence type="ECO:0000256" key="2">
    <source>
        <dbReference type="ARBA" id="ARBA00022490"/>
    </source>
</evidence>
<feature type="domain" description="SpoVT-AbrB" evidence="8">
    <location>
        <begin position="76"/>
        <end position="119"/>
    </location>
</feature>
<comment type="subunit">
    <text evidence="7">Forms oligomers.</text>
</comment>
<dbReference type="Gene3D" id="3.40.1550.20">
    <property type="entry name" value="Transcriptional regulator MraZ domain"/>
    <property type="match status" value="1"/>
</dbReference>
<evidence type="ECO:0000256" key="7">
    <source>
        <dbReference type="HAMAP-Rule" id="MF_01008"/>
    </source>
</evidence>
<proteinExistence type="inferred from homology"/>